<feature type="transmembrane region" description="Helical" evidence="1">
    <location>
        <begin position="16"/>
        <end position="37"/>
    </location>
</feature>
<keyword evidence="1" id="KW-0812">Transmembrane</keyword>
<dbReference type="Proteomes" id="UP001244787">
    <property type="component" value="Unassembled WGS sequence"/>
</dbReference>
<organism evidence="2 3">
    <name type="scientific">Aequorivita aurantiaca</name>
    <dbReference type="NCBI Taxonomy" id="3053356"/>
    <lineage>
        <taxon>Bacteria</taxon>
        <taxon>Pseudomonadati</taxon>
        <taxon>Bacteroidota</taxon>
        <taxon>Flavobacteriia</taxon>
        <taxon>Flavobacteriales</taxon>
        <taxon>Flavobacteriaceae</taxon>
        <taxon>Aequorivita</taxon>
    </lineage>
</organism>
<reference evidence="2 3" key="1">
    <citation type="submission" date="2023-06" db="EMBL/GenBank/DDBJ databases">
        <authorList>
            <person name="Ye Y.-Q."/>
            <person name="Du Z.-J."/>
        </authorList>
    </citation>
    <scope>NUCLEOTIDE SEQUENCE [LARGE SCALE GENOMIC DNA]</scope>
    <source>
        <strain evidence="2 3">SDUM287046</strain>
    </source>
</reference>
<keyword evidence="1" id="KW-0472">Membrane</keyword>
<protein>
    <submittedName>
        <fullName evidence="2">Uncharacterized protein</fullName>
    </submittedName>
</protein>
<gene>
    <name evidence="2" type="ORF">QRD02_07225</name>
</gene>
<comment type="caution">
    <text evidence="2">The sequence shown here is derived from an EMBL/GenBank/DDBJ whole genome shotgun (WGS) entry which is preliminary data.</text>
</comment>
<evidence type="ECO:0000256" key="1">
    <source>
        <dbReference type="SAM" id="Phobius"/>
    </source>
</evidence>
<sequence>MTIIILPLANWGAGTILIAIFAVVCIVLTALVLSFIFGGKKKKEDEMNSSENENL</sequence>
<evidence type="ECO:0000313" key="3">
    <source>
        <dbReference type="Proteomes" id="UP001244787"/>
    </source>
</evidence>
<dbReference type="RefSeq" id="WP_290254261.1">
    <property type="nucleotide sequence ID" value="NZ_JAUGQQ010000003.1"/>
</dbReference>
<evidence type="ECO:0000313" key="2">
    <source>
        <dbReference type="EMBL" id="MDN3724169.1"/>
    </source>
</evidence>
<name>A0ABT8DHH6_9FLAO</name>
<keyword evidence="3" id="KW-1185">Reference proteome</keyword>
<accession>A0ABT8DHH6</accession>
<proteinExistence type="predicted"/>
<keyword evidence="1" id="KW-1133">Transmembrane helix</keyword>
<dbReference type="EMBL" id="JAUGQQ010000003">
    <property type="protein sequence ID" value="MDN3724169.1"/>
    <property type="molecule type" value="Genomic_DNA"/>
</dbReference>